<keyword evidence="4 6" id="KW-1133">Transmembrane helix</keyword>
<dbReference type="EMBL" id="VSSQ01011635">
    <property type="protein sequence ID" value="MPM47320.1"/>
    <property type="molecule type" value="Genomic_DNA"/>
</dbReference>
<protein>
    <recommendedName>
        <fullName evidence="7">GtrA/DPMS transmembrane domain-containing protein</fullName>
    </recommendedName>
</protein>
<sequence length="110" mass="12635">MFLTVLYLLRGAGVEHMAEGIANSAGMLMGAVWCYLLNRTWSFKSKGKVTAEAVRYAALFCFNTVVSSILLKWTCSRWGLEPWLVKIPLMGVVFIWNYFVARFWVFRKAK</sequence>
<accession>A0A645A290</accession>
<evidence type="ECO:0000313" key="8">
    <source>
        <dbReference type="EMBL" id="MPM47320.1"/>
    </source>
</evidence>
<evidence type="ECO:0000256" key="6">
    <source>
        <dbReference type="SAM" id="Phobius"/>
    </source>
</evidence>
<feature type="transmembrane region" description="Helical" evidence="6">
    <location>
        <begin position="83"/>
        <end position="105"/>
    </location>
</feature>
<dbReference type="GO" id="GO:0005886">
    <property type="term" value="C:plasma membrane"/>
    <property type="evidence" value="ECO:0007669"/>
    <property type="project" value="TreeGrafter"/>
</dbReference>
<feature type="transmembrane region" description="Helical" evidence="6">
    <location>
        <begin position="20"/>
        <end position="41"/>
    </location>
</feature>
<dbReference type="InterPro" id="IPR007267">
    <property type="entry name" value="GtrA_DPMS_TM"/>
</dbReference>
<evidence type="ECO:0000256" key="4">
    <source>
        <dbReference type="ARBA" id="ARBA00022989"/>
    </source>
</evidence>
<reference evidence="8" key="1">
    <citation type="submission" date="2019-08" db="EMBL/GenBank/DDBJ databases">
        <authorList>
            <person name="Kucharzyk K."/>
            <person name="Murdoch R.W."/>
            <person name="Higgins S."/>
            <person name="Loffler F."/>
        </authorList>
    </citation>
    <scope>NUCLEOTIDE SEQUENCE</scope>
</reference>
<dbReference type="Pfam" id="PF04138">
    <property type="entry name" value="GtrA_DPMS_TM"/>
    <property type="match status" value="1"/>
</dbReference>
<feature type="transmembrane region" description="Helical" evidence="6">
    <location>
        <begin position="53"/>
        <end position="71"/>
    </location>
</feature>
<dbReference type="InterPro" id="IPR051401">
    <property type="entry name" value="GtrA_CellWall_Glycosyl"/>
</dbReference>
<evidence type="ECO:0000256" key="5">
    <source>
        <dbReference type="ARBA" id="ARBA00023136"/>
    </source>
</evidence>
<comment type="subcellular location">
    <subcellularLocation>
        <location evidence="1">Membrane</location>
        <topology evidence="1">Multi-pass membrane protein</topology>
    </subcellularLocation>
</comment>
<feature type="domain" description="GtrA/DPMS transmembrane" evidence="7">
    <location>
        <begin position="4"/>
        <end position="106"/>
    </location>
</feature>
<keyword evidence="5 6" id="KW-0472">Membrane</keyword>
<proteinExistence type="inferred from homology"/>
<name>A0A645A290_9ZZZZ</name>
<keyword evidence="3 6" id="KW-0812">Transmembrane</keyword>
<organism evidence="8">
    <name type="scientific">bioreactor metagenome</name>
    <dbReference type="NCBI Taxonomy" id="1076179"/>
    <lineage>
        <taxon>unclassified sequences</taxon>
        <taxon>metagenomes</taxon>
        <taxon>ecological metagenomes</taxon>
    </lineage>
</organism>
<comment type="similarity">
    <text evidence="2">Belongs to the GtrA family.</text>
</comment>
<gene>
    <name evidence="8" type="ORF">SDC9_94029</name>
</gene>
<evidence type="ECO:0000256" key="1">
    <source>
        <dbReference type="ARBA" id="ARBA00004141"/>
    </source>
</evidence>
<comment type="caution">
    <text evidence="8">The sequence shown here is derived from an EMBL/GenBank/DDBJ whole genome shotgun (WGS) entry which is preliminary data.</text>
</comment>
<evidence type="ECO:0000256" key="2">
    <source>
        <dbReference type="ARBA" id="ARBA00009399"/>
    </source>
</evidence>
<evidence type="ECO:0000256" key="3">
    <source>
        <dbReference type="ARBA" id="ARBA00022692"/>
    </source>
</evidence>
<evidence type="ECO:0000259" key="7">
    <source>
        <dbReference type="Pfam" id="PF04138"/>
    </source>
</evidence>
<dbReference type="PANTHER" id="PTHR38459:SF1">
    <property type="entry name" value="PROPHAGE BACTOPRENOL-LINKED GLUCOSE TRANSLOCASE HOMOLOG"/>
    <property type="match status" value="1"/>
</dbReference>
<dbReference type="GO" id="GO:0000271">
    <property type="term" value="P:polysaccharide biosynthetic process"/>
    <property type="evidence" value="ECO:0007669"/>
    <property type="project" value="InterPro"/>
</dbReference>
<dbReference type="AlphaFoldDB" id="A0A645A290"/>
<dbReference type="PANTHER" id="PTHR38459">
    <property type="entry name" value="PROPHAGE BACTOPRENOL-LINKED GLUCOSE TRANSLOCASE HOMOLOG"/>
    <property type="match status" value="1"/>
</dbReference>